<dbReference type="Gene3D" id="1.20.1600.10">
    <property type="entry name" value="Outer membrane efflux proteins (OEP)"/>
    <property type="match status" value="1"/>
</dbReference>
<dbReference type="AlphaFoldDB" id="A0A3R9TNM2"/>
<organism evidence="1 2">
    <name type="scientific">Acinetobacter baumannii</name>
    <dbReference type="NCBI Taxonomy" id="470"/>
    <lineage>
        <taxon>Bacteria</taxon>
        <taxon>Pseudomonadati</taxon>
        <taxon>Pseudomonadota</taxon>
        <taxon>Gammaproteobacteria</taxon>
        <taxon>Moraxellales</taxon>
        <taxon>Moraxellaceae</taxon>
        <taxon>Acinetobacter</taxon>
        <taxon>Acinetobacter calcoaceticus/baumannii complex</taxon>
    </lineage>
</organism>
<dbReference type="SUPFAM" id="SSF56954">
    <property type="entry name" value="Outer membrane efflux proteins (OEP)"/>
    <property type="match status" value="1"/>
</dbReference>
<sequence length="150" mass="16609">MSSIFLNRVSHPDLLSCNVKITLKKVVTISSLSIVMLLAGQMANAATDFQQGSYTQKAAFSFEQALARAQSYQIQQGVWQAQQQMAEAQLKQSRLWANPSLSIEQTGLQSDQEKELAIGISQPLDIFGQRKAAQHLAKVEMSKVDLAEQR</sequence>
<dbReference type="GO" id="GO:0015562">
    <property type="term" value="F:efflux transmembrane transporter activity"/>
    <property type="evidence" value="ECO:0007669"/>
    <property type="project" value="InterPro"/>
</dbReference>
<protein>
    <submittedName>
        <fullName evidence="1">TolC family protein</fullName>
    </submittedName>
</protein>
<feature type="non-terminal residue" evidence="1">
    <location>
        <position position="150"/>
    </location>
</feature>
<name>A0A3R9TNM2_ACIBA</name>
<dbReference type="EMBL" id="RFDI01000389">
    <property type="protein sequence ID" value="RSR58884.1"/>
    <property type="molecule type" value="Genomic_DNA"/>
</dbReference>
<gene>
    <name evidence="1" type="ORF">EA686_08920</name>
</gene>
<accession>A0A3R9TNM2</accession>
<proteinExistence type="predicted"/>
<evidence type="ECO:0000313" key="2">
    <source>
        <dbReference type="Proteomes" id="UP000280073"/>
    </source>
</evidence>
<reference evidence="1 2" key="1">
    <citation type="submission" date="2018-10" db="EMBL/GenBank/DDBJ databases">
        <title>GWAS and RNA-Seq identify cryptic mechanisms of antimicrobial resistance in Acinetobacter baumannii.</title>
        <authorList>
            <person name="Sahl J.W."/>
        </authorList>
    </citation>
    <scope>NUCLEOTIDE SEQUENCE [LARGE SCALE GENOMIC DNA]</scope>
    <source>
        <strain evidence="1 2">TG28175</strain>
    </source>
</reference>
<comment type="caution">
    <text evidence="1">The sequence shown here is derived from an EMBL/GenBank/DDBJ whole genome shotgun (WGS) entry which is preliminary data.</text>
</comment>
<evidence type="ECO:0000313" key="1">
    <source>
        <dbReference type="EMBL" id="RSR58884.1"/>
    </source>
</evidence>
<dbReference type="Proteomes" id="UP000280073">
    <property type="component" value="Unassembled WGS sequence"/>
</dbReference>